<gene>
    <name evidence="2" type="ORF">BDW47DRAFT_106280</name>
</gene>
<keyword evidence="1" id="KW-1133">Transmembrane helix</keyword>
<evidence type="ECO:0000313" key="3">
    <source>
        <dbReference type="Proteomes" id="UP000234585"/>
    </source>
</evidence>
<proteinExistence type="predicted"/>
<organism evidence="2 3">
    <name type="scientific">Aspergillus candidus</name>
    <dbReference type="NCBI Taxonomy" id="41067"/>
    <lineage>
        <taxon>Eukaryota</taxon>
        <taxon>Fungi</taxon>
        <taxon>Dikarya</taxon>
        <taxon>Ascomycota</taxon>
        <taxon>Pezizomycotina</taxon>
        <taxon>Eurotiomycetes</taxon>
        <taxon>Eurotiomycetidae</taxon>
        <taxon>Eurotiales</taxon>
        <taxon>Aspergillaceae</taxon>
        <taxon>Aspergillus</taxon>
        <taxon>Aspergillus subgen. Circumdati</taxon>
    </lineage>
</organism>
<keyword evidence="1" id="KW-0472">Membrane</keyword>
<keyword evidence="1" id="KW-0812">Transmembrane</keyword>
<protein>
    <submittedName>
        <fullName evidence="2">Uncharacterized protein</fullName>
    </submittedName>
</protein>
<dbReference type="Proteomes" id="UP000234585">
    <property type="component" value="Unassembled WGS sequence"/>
</dbReference>
<dbReference type="AlphaFoldDB" id="A0A2I2FAV1"/>
<accession>A0A2I2FAV1</accession>
<dbReference type="RefSeq" id="XP_024671773.1">
    <property type="nucleotide sequence ID" value="XM_024812738.1"/>
</dbReference>
<reference evidence="2 3" key="1">
    <citation type="submission" date="2017-12" db="EMBL/GenBank/DDBJ databases">
        <authorList>
            <consortium name="DOE Joint Genome Institute"/>
            <person name="Haridas S."/>
            <person name="Kjaerbolling I."/>
            <person name="Vesth T.C."/>
            <person name="Frisvad J.C."/>
            <person name="Nybo J.L."/>
            <person name="Theobald S."/>
            <person name="Kuo A."/>
            <person name="Bowyer P."/>
            <person name="Matsuda Y."/>
            <person name="Mondo S."/>
            <person name="Lyhne E.K."/>
            <person name="Kogle M.E."/>
            <person name="Clum A."/>
            <person name="Lipzen A."/>
            <person name="Salamov A."/>
            <person name="Ngan C.Y."/>
            <person name="Daum C."/>
            <person name="Chiniquy J."/>
            <person name="Barry K."/>
            <person name="LaButti K."/>
            <person name="Simmons B.A."/>
            <person name="Magnuson J.K."/>
            <person name="Mortensen U.H."/>
            <person name="Larsen T.O."/>
            <person name="Grigoriev I.V."/>
            <person name="Baker S.E."/>
            <person name="Andersen M.R."/>
            <person name="Nordberg H.P."/>
            <person name="Cantor M.N."/>
            <person name="Hua S.X."/>
        </authorList>
    </citation>
    <scope>NUCLEOTIDE SEQUENCE [LARGE SCALE GENOMIC DNA]</scope>
    <source>
        <strain evidence="2 3">CBS 102.13</strain>
    </source>
</reference>
<evidence type="ECO:0000256" key="1">
    <source>
        <dbReference type="SAM" id="Phobius"/>
    </source>
</evidence>
<feature type="transmembrane region" description="Helical" evidence="1">
    <location>
        <begin position="31"/>
        <end position="53"/>
    </location>
</feature>
<evidence type="ECO:0000313" key="2">
    <source>
        <dbReference type="EMBL" id="PLB37761.1"/>
    </source>
</evidence>
<sequence>MGCLILLVSFSPFFGELKIGGGVREAWVWRLGLFFLSALLVVVCRCVGWLVCFGQCE</sequence>
<keyword evidence="3" id="KW-1185">Reference proteome</keyword>
<name>A0A2I2FAV1_ASPCN</name>
<dbReference type="EMBL" id="KZ559140">
    <property type="protein sequence ID" value="PLB37761.1"/>
    <property type="molecule type" value="Genomic_DNA"/>
</dbReference>
<dbReference type="GeneID" id="36519898"/>